<organism evidence="2 3">
    <name type="scientific">Criibacterium bergeronii</name>
    <dbReference type="NCBI Taxonomy" id="1871336"/>
    <lineage>
        <taxon>Bacteria</taxon>
        <taxon>Bacillati</taxon>
        <taxon>Bacillota</taxon>
        <taxon>Clostridia</taxon>
        <taxon>Peptostreptococcales</taxon>
        <taxon>Filifactoraceae</taxon>
        <taxon>Criibacterium</taxon>
    </lineage>
</organism>
<comment type="caution">
    <text evidence="2">The sequence shown here is derived from an EMBL/GenBank/DDBJ whole genome shotgun (WGS) entry which is preliminary data.</text>
</comment>
<protein>
    <submittedName>
        <fullName evidence="2">DNA metabolism protein</fullName>
    </submittedName>
</protein>
<evidence type="ECO:0000313" key="3">
    <source>
        <dbReference type="Proteomes" id="UP000093352"/>
    </source>
</evidence>
<sequence length="249" mass="29825">MLDTDKKYTYIYDGSFEGFLCCVYTFYKDKDKLVAIKTDDEQIEFFIKTKAIVSDDNNFNTVYDAIENKLSFDFLNIVYNAFLSDTPNKELKILDFIVLGFKYGDKIINNISNHTVIDVLKLSQKVLAERHKLYGLVRFKQINNYLFSVIEPTHNIIPIIGNHFRKRYPNENWFIYDLNRETLVMHNNGNLQLLSMSKEKMKPYLEYKDDFETLWKTYHKAMSIESRKNERCQRNFMPKKYWKHLSEMD</sequence>
<dbReference type="Proteomes" id="UP000093352">
    <property type="component" value="Unassembled WGS sequence"/>
</dbReference>
<proteinExistence type="predicted"/>
<dbReference type="STRING" id="1871336.BBG48_05665"/>
<keyword evidence="3" id="KW-1185">Reference proteome</keyword>
<evidence type="ECO:0000313" key="2">
    <source>
        <dbReference type="EMBL" id="RDY21070.1"/>
    </source>
</evidence>
<evidence type="ECO:0000259" key="1">
    <source>
        <dbReference type="Pfam" id="PF13566"/>
    </source>
</evidence>
<reference evidence="2 3" key="1">
    <citation type="journal article" date="2016" name="Genome Announc.">
        <title>Draft Genome Sequence of Criibacterium bergeronii gen. nov., sp. nov., Strain CCRI-22567T, Isolated from a Vaginal Sample from a Woman with Bacterial Vaginosis.</title>
        <authorList>
            <person name="Maheux A.F."/>
            <person name="Berube E."/>
            <person name="Boudreau D.K."/>
            <person name="Raymond F."/>
            <person name="Corbeil J."/>
            <person name="Roy P.H."/>
            <person name="Boissinot M."/>
            <person name="Omar R.F."/>
        </authorList>
    </citation>
    <scope>NUCLEOTIDE SEQUENCE [LARGE SCALE GENOMIC DNA]</scope>
    <source>
        <strain evidence="2 3">CCRI-22567</strain>
    </source>
</reference>
<dbReference type="InterPro" id="IPR023875">
    <property type="entry name" value="DNA_repair_put"/>
</dbReference>
<dbReference type="RefSeq" id="WP_094754502.1">
    <property type="nucleotide sequence ID" value="NZ_MBEW02000013.1"/>
</dbReference>
<gene>
    <name evidence="2" type="ORF">BBG48_006885</name>
</gene>
<name>A0A371IKT9_9FIRM</name>
<dbReference type="InterPro" id="IPR025404">
    <property type="entry name" value="DUF4130"/>
</dbReference>
<feature type="domain" description="DUF4130" evidence="1">
    <location>
        <begin position="88"/>
        <end position="247"/>
    </location>
</feature>
<dbReference type="NCBIfam" id="TIGR03915">
    <property type="entry name" value="SAM_7_link_chp"/>
    <property type="match status" value="1"/>
</dbReference>
<accession>A0A371IKT9</accession>
<dbReference type="EMBL" id="MBEW02000013">
    <property type="protein sequence ID" value="RDY21070.1"/>
    <property type="molecule type" value="Genomic_DNA"/>
</dbReference>
<dbReference type="Pfam" id="PF13566">
    <property type="entry name" value="DUF4130"/>
    <property type="match status" value="1"/>
</dbReference>
<dbReference type="AlphaFoldDB" id="A0A371IKT9"/>